<dbReference type="PANTHER" id="PTHR40396">
    <property type="entry name" value="ATPASE-LIKE PROTEIN"/>
    <property type="match status" value="1"/>
</dbReference>
<feature type="domain" description="ATPase AAA-type core" evidence="1">
    <location>
        <begin position="48"/>
        <end position="357"/>
    </location>
</feature>
<dbReference type="PANTHER" id="PTHR40396:SF1">
    <property type="entry name" value="ATPASE AAA-TYPE CORE DOMAIN-CONTAINING PROTEIN"/>
    <property type="match status" value="1"/>
</dbReference>
<accession>A0ABT5HWC4</accession>
<dbReference type="SUPFAM" id="SSF52540">
    <property type="entry name" value="P-loop containing nucleoside triphosphate hydrolases"/>
    <property type="match status" value="1"/>
</dbReference>
<dbReference type="Gene3D" id="3.40.50.300">
    <property type="entry name" value="P-loop containing nucleotide triphosphate hydrolases"/>
    <property type="match status" value="1"/>
</dbReference>
<protein>
    <submittedName>
        <fullName evidence="2">AAA family ATPase</fullName>
    </submittedName>
</protein>
<gene>
    <name evidence="2" type="ORF">PQU92_13960</name>
</gene>
<proteinExistence type="predicted"/>
<evidence type="ECO:0000313" key="2">
    <source>
        <dbReference type="EMBL" id="MDC7684387.1"/>
    </source>
</evidence>
<evidence type="ECO:0000313" key="3">
    <source>
        <dbReference type="Proteomes" id="UP001214854"/>
    </source>
</evidence>
<comment type="caution">
    <text evidence="2">The sequence shown here is derived from an EMBL/GenBank/DDBJ whole genome shotgun (WGS) entry which is preliminary data.</text>
</comment>
<dbReference type="InterPro" id="IPR003959">
    <property type="entry name" value="ATPase_AAA_core"/>
</dbReference>
<dbReference type="Pfam" id="PF13304">
    <property type="entry name" value="AAA_21"/>
    <property type="match status" value="1"/>
</dbReference>
<dbReference type="RefSeq" id="WP_272748862.1">
    <property type="nucleotide sequence ID" value="NZ_JAQQKX010000012.1"/>
</dbReference>
<sequence length="414" mass="46430">MIYRVEIENFYSVRERQVLDLTVADNVRADEEHLMPLYEGSDQRAPKIIAIYGANASGKTTLLRAIEFIAGFVCNSATPTEISQDIHPFNDDECLTKPTRLAIEVGGIINPEYLSEGAPYEMGTLRYELVVQAEHGMVSHVISETLSQRPARKIKWSKVFDRQGNEVVKNAAQFRLNGFRHLLNTLKPDASLISTFAFFTHPTAHFYAKALGSWVYTNLNVVPAFMSGDHTLMQRLKADPVLLKALNRDLSRIDLGIQQFAVEDVPNLGPQGRFTHAGHTRDLPWEMESQGTQAFVRLFPVLAEALSMGGVALVDEFDTLLHPLVLPEILRWFYDDQDRNRGGSQLWMSCHSATLLEYLTKDEVVIAEKTSQGRTHFYTLADMSSQEDKAPVRRSANLYKKYLSGALGGVPIVG</sequence>
<organism evidence="2 3">
    <name type="scientific">Asticcacaulis aquaticus</name>
    <dbReference type="NCBI Taxonomy" id="2984212"/>
    <lineage>
        <taxon>Bacteria</taxon>
        <taxon>Pseudomonadati</taxon>
        <taxon>Pseudomonadota</taxon>
        <taxon>Alphaproteobacteria</taxon>
        <taxon>Caulobacterales</taxon>
        <taxon>Caulobacteraceae</taxon>
        <taxon>Asticcacaulis</taxon>
    </lineage>
</organism>
<dbReference type="EMBL" id="JAQQKX010000012">
    <property type="protein sequence ID" value="MDC7684387.1"/>
    <property type="molecule type" value="Genomic_DNA"/>
</dbReference>
<name>A0ABT5HWC4_9CAUL</name>
<evidence type="ECO:0000259" key="1">
    <source>
        <dbReference type="Pfam" id="PF13304"/>
    </source>
</evidence>
<reference evidence="2 3" key="1">
    <citation type="submission" date="2023-01" db="EMBL/GenBank/DDBJ databases">
        <title>Novel species of the genus Asticcacaulis isolated from rivers.</title>
        <authorList>
            <person name="Lu H."/>
        </authorList>
    </citation>
    <scope>NUCLEOTIDE SEQUENCE [LARGE SCALE GENOMIC DNA]</scope>
    <source>
        <strain evidence="2 3">BYS171W</strain>
    </source>
</reference>
<dbReference type="InterPro" id="IPR027417">
    <property type="entry name" value="P-loop_NTPase"/>
</dbReference>
<keyword evidence="3" id="KW-1185">Reference proteome</keyword>
<dbReference type="Proteomes" id="UP001214854">
    <property type="component" value="Unassembled WGS sequence"/>
</dbReference>